<feature type="transmembrane region" description="Helical" evidence="6">
    <location>
        <begin position="116"/>
        <end position="136"/>
    </location>
</feature>
<feature type="transmembrane region" description="Helical" evidence="6">
    <location>
        <begin position="205"/>
        <end position="225"/>
    </location>
</feature>
<accession>A0A918IVB3</accession>
<keyword evidence="4 6" id="KW-1133">Transmembrane helix</keyword>
<dbReference type="Gene3D" id="1.20.1250.20">
    <property type="entry name" value="MFS general substrate transporter like domains"/>
    <property type="match status" value="1"/>
</dbReference>
<reference evidence="7" key="1">
    <citation type="journal article" date="2014" name="Int. J. Syst. Evol. Microbiol.">
        <title>Complete genome sequence of Corynebacterium casei LMG S-19264T (=DSM 44701T), isolated from a smear-ripened cheese.</title>
        <authorList>
            <consortium name="US DOE Joint Genome Institute (JGI-PGF)"/>
            <person name="Walter F."/>
            <person name="Albersmeier A."/>
            <person name="Kalinowski J."/>
            <person name="Ruckert C."/>
        </authorList>
    </citation>
    <scope>NUCLEOTIDE SEQUENCE</scope>
    <source>
        <strain evidence="7">KCTC 23714</strain>
    </source>
</reference>
<evidence type="ECO:0000256" key="1">
    <source>
        <dbReference type="ARBA" id="ARBA00004127"/>
    </source>
</evidence>
<dbReference type="GO" id="GO:0012505">
    <property type="term" value="C:endomembrane system"/>
    <property type="evidence" value="ECO:0007669"/>
    <property type="project" value="UniProtKB-SubCell"/>
</dbReference>
<dbReference type="InterPro" id="IPR036259">
    <property type="entry name" value="MFS_trans_sf"/>
</dbReference>
<evidence type="ECO:0000313" key="7">
    <source>
        <dbReference type="EMBL" id="GGW33522.1"/>
    </source>
</evidence>
<dbReference type="Pfam" id="PF11700">
    <property type="entry name" value="ATG22"/>
    <property type="match status" value="1"/>
</dbReference>
<dbReference type="EMBL" id="BMYQ01000006">
    <property type="protein sequence ID" value="GGW33522.1"/>
    <property type="molecule type" value="Genomic_DNA"/>
</dbReference>
<reference evidence="7" key="2">
    <citation type="submission" date="2020-09" db="EMBL/GenBank/DDBJ databases">
        <authorList>
            <person name="Sun Q."/>
            <person name="Kim S."/>
        </authorList>
    </citation>
    <scope>NUCLEOTIDE SEQUENCE</scope>
    <source>
        <strain evidence="7">KCTC 23714</strain>
    </source>
</reference>
<feature type="transmembrane region" description="Helical" evidence="6">
    <location>
        <begin position="62"/>
        <end position="82"/>
    </location>
</feature>
<evidence type="ECO:0000256" key="5">
    <source>
        <dbReference type="ARBA" id="ARBA00023136"/>
    </source>
</evidence>
<dbReference type="Proteomes" id="UP000628984">
    <property type="component" value="Unassembled WGS sequence"/>
</dbReference>
<feature type="transmembrane region" description="Helical" evidence="6">
    <location>
        <begin position="21"/>
        <end position="42"/>
    </location>
</feature>
<gene>
    <name evidence="7" type="ORF">GCM10011452_22570</name>
</gene>
<name>A0A918IVB3_9RHOB</name>
<proteinExistence type="predicted"/>
<feature type="transmembrane region" description="Helical" evidence="6">
    <location>
        <begin position="290"/>
        <end position="311"/>
    </location>
</feature>
<evidence type="ECO:0000313" key="8">
    <source>
        <dbReference type="Proteomes" id="UP000628984"/>
    </source>
</evidence>
<dbReference type="PANTHER" id="PTHR23519">
    <property type="entry name" value="AUTOPHAGY-RELATED PROTEIN 22"/>
    <property type="match status" value="1"/>
</dbReference>
<evidence type="ECO:0000256" key="3">
    <source>
        <dbReference type="ARBA" id="ARBA00022692"/>
    </source>
</evidence>
<sequence length="455" mass="48118">MTTARKRIWGWYFFDWASQPYNTLLLTFIFGPYFAEVARAHYVGLGLAPDAAAAEAQAAWGYGQTLAGIAIALLAPVLGAIADGSGRRMAWIWAFSALYVIGSWGLWFLAPETGNLTMALMFFGIGLIGMEFATIFTNSLMPSLADHDEMGKISGSGFAFGYTGGILSLVIMLLLLAESSTTGKTLIGLDPLFGLDAAAREGTRAVGPFTAIWYAVFMLPFFLWVREPKGTGTGRSLGGSLADLGRLLRSLPSRQSLFAYLMSSMFYRDSLNALYGFGGVYASGVLGWSVTQIGVFGIIGAISGAVATWIGGKMDAARGPKPVIVLSCWVLIVVCAVIVGMSRDQIFGLPLAPGSALPDYIMYACGILIGAAGGTVQAASRTMMVFHTTPERATEAFGLFALSGKATSFIAPFAIAVASDLSGSQRIGVAPLIGLFLVGLVLLIWVKPHGEQTPT</sequence>
<dbReference type="PANTHER" id="PTHR23519:SF1">
    <property type="entry name" value="AUTOPHAGY-RELATED PROTEIN 22"/>
    <property type="match status" value="1"/>
</dbReference>
<keyword evidence="2" id="KW-0813">Transport</keyword>
<evidence type="ECO:0000256" key="2">
    <source>
        <dbReference type="ARBA" id="ARBA00022448"/>
    </source>
</evidence>
<feature type="transmembrane region" description="Helical" evidence="6">
    <location>
        <begin position="157"/>
        <end position="177"/>
    </location>
</feature>
<dbReference type="InterPro" id="IPR050495">
    <property type="entry name" value="ATG22/LtaA_families"/>
</dbReference>
<feature type="transmembrane region" description="Helical" evidence="6">
    <location>
        <begin position="396"/>
        <end position="415"/>
    </location>
</feature>
<feature type="transmembrane region" description="Helical" evidence="6">
    <location>
        <begin position="361"/>
        <end position="384"/>
    </location>
</feature>
<evidence type="ECO:0000256" key="4">
    <source>
        <dbReference type="ARBA" id="ARBA00022989"/>
    </source>
</evidence>
<protein>
    <submittedName>
        <fullName evidence="7">MFS transporter</fullName>
    </submittedName>
</protein>
<evidence type="ECO:0000256" key="6">
    <source>
        <dbReference type="SAM" id="Phobius"/>
    </source>
</evidence>
<dbReference type="RefSeq" id="WP_189633965.1">
    <property type="nucleotide sequence ID" value="NZ_BMYQ01000006.1"/>
</dbReference>
<keyword evidence="5 6" id="KW-0472">Membrane</keyword>
<comment type="caution">
    <text evidence="7">The sequence shown here is derived from an EMBL/GenBank/DDBJ whole genome shotgun (WGS) entry which is preliminary data.</text>
</comment>
<dbReference type="SUPFAM" id="SSF103473">
    <property type="entry name" value="MFS general substrate transporter"/>
    <property type="match status" value="1"/>
</dbReference>
<comment type="subcellular location">
    <subcellularLocation>
        <location evidence="1">Endomembrane system</location>
        <topology evidence="1">Multi-pass membrane protein</topology>
    </subcellularLocation>
</comment>
<feature type="transmembrane region" description="Helical" evidence="6">
    <location>
        <begin position="89"/>
        <end position="110"/>
    </location>
</feature>
<feature type="transmembrane region" description="Helical" evidence="6">
    <location>
        <begin position="427"/>
        <end position="446"/>
    </location>
</feature>
<feature type="transmembrane region" description="Helical" evidence="6">
    <location>
        <begin position="323"/>
        <end position="341"/>
    </location>
</feature>
<organism evidence="7 8">
    <name type="scientific">Gemmobacter lanyuensis</name>
    <dbReference type="NCBI Taxonomy" id="1054497"/>
    <lineage>
        <taxon>Bacteria</taxon>
        <taxon>Pseudomonadati</taxon>
        <taxon>Pseudomonadota</taxon>
        <taxon>Alphaproteobacteria</taxon>
        <taxon>Rhodobacterales</taxon>
        <taxon>Paracoccaceae</taxon>
        <taxon>Gemmobacter</taxon>
    </lineage>
</organism>
<keyword evidence="8" id="KW-1185">Reference proteome</keyword>
<dbReference type="InterPro" id="IPR024671">
    <property type="entry name" value="Atg22-like"/>
</dbReference>
<dbReference type="AlphaFoldDB" id="A0A918IVB3"/>
<keyword evidence="3 6" id="KW-0812">Transmembrane</keyword>